<sequence length="249" mass="28604">MNEREVLKRLVMFELKATPLRRYLMAAALMALAIYFGSEMMSFYMDGQVSIGIVTFFDCIFLFVLVYTPYVFRHRPFQVQELKGNLYVSPFFIFLKQTPLSEKVLIKSRFFLHYLFYIPGTVLILSGIYLFSDGLRQAVPIGQFPFYLISFLALGMIMSGMFPAAEPGALYRNKLVIWLYVVLIYGGAIAFLTLFSRLTDGNGFIHFIVHLSVAYPLVTATGAVILVVLCHQLWKLELRRLGRKVDYHV</sequence>
<reference evidence="2" key="1">
    <citation type="submission" date="2015-08" db="EMBL/GenBank/DDBJ databases">
        <title>Complete DNA Sequence of Pseudomonas syringae pv. actinidiae, the Causal Agent of Kiwifruit Canker Disease.</title>
        <authorList>
            <person name="Rikkerink E.H.A."/>
            <person name="Fineran P.C."/>
        </authorList>
    </citation>
    <scope>NUCLEOTIDE SEQUENCE</scope>
    <source>
        <strain evidence="2">DSM 13666</strain>
    </source>
</reference>
<keyword evidence="1" id="KW-1133">Transmembrane helix</keyword>
<keyword evidence="1" id="KW-0812">Transmembrane</keyword>
<dbReference type="RefSeq" id="WP_053431637.1">
    <property type="nucleotide sequence ID" value="NZ_CP040441.1"/>
</dbReference>
<feature type="transmembrane region" description="Helical" evidence="1">
    <location>
        <begin position="144"/>
        <end position="163"/>
    </location>
</feature>
<feature type="transmembrane region" description="Helical" evidence="1">
    <location>
        <begin position="175"/>
        <end position="195"/>
    </location>
</feature>
<accession>A0A0M0KLR8</accession>
<dbReference type="GeneID" id="87596786"/>
<dbReference type="AlphaFoldDB" id="A0A0M0KLR8"/>
<proteinExistence type="predicted"/>
<evidence type="ECO:0000256" key="1">
    <source>
        <dbReference type="SAM" id="Phobius"/>
    </source>
</evidence>
<keyword evidence="1" id="KW-0472">Membrane</keyword>
<feature type="transmembrane region" description="Helical" evidence="1">
    <location>
        <begin position="20"/>
        <end position="37"/>
    </location>
</feature>
<comment type="caution">
    <text evidence="2">The sequence shown here is derived from an EMBL/GenBank/DDBJ whole genome shotgun (WGS) entry which is preliminary data.</text>
</comment>
<organism evidence="2">
    <name type="scientific">Halalkalibacterium halodurans</name>
    <name type="common">Bacillus halodurans</name>
    <dbReference type="NCBI Taxonomy" id="86665"/>
    <lineage>
        <taxon>Bacteria</taxon>
        <taxon>Bacillati</taxon>
        <taxon>Bacillota</taxon>
        <taxon>Bacilli</taxon>
        <taxon>Bacillales</taxon>
        <taxon>Bacillaceae</taxon>
        <taxon>Halalkalibacterium (ex Joshi et al. 2022)</taxon>
    </lineage>
</organism>
<feature type="transmembrane region" description="Helical" evidence="1">
    <location>
        <begin position="49"/>
        <end position="72"/>
    </location>
</feature>
<protein>
    <submittedName>
        <fullName evidence="2">Uncharacterized protein</fullName>
    </submittedName>
</protein>
<feature type="transmembrane region" description="Helical" evidence="1">
    <location>
        <begin position="207"/>
        <end position="234"/>
    </location>
</feature>
<feature type="transmembrane region" description="Helical" evidence="1">
    <location>
        <begin position="111"/>
        <end position="132"/>
    </location>
</feature>
<dbReference type="PATRIC" id="fig|136160.3.peg.3162"/>
<evidence type="ECO:0000313" key="2">
    <source>
        <dbReference type="EMBL" id="KOO39764.1"/>
    </source>
</evidence>
<gene>
    <name evidence="2" type="ORF">AMD02_13575</name>
</gene>
<dbReference type="EMBL" id="LILD01000001">
    <property type="protein sequence ID" value="KOO39764.1"/>
    <property type="molecule type" value="Genomic_DNA"/>
</dbReference>
<name>A0A0M0KLR8_ALKHA</name>